<dbReference type="Proteomes" id="UP000593565">
    <property type="component" value="Unassembled WGS sequence"/>
</dbReference>
<reference evidence="1 2" key="1">
    <citation type="submission" date="2020-02" db="EMBL/GenBank/DDBJ databases">
        <title>A chromosome-scale genome assembly of the black bullhead catfish (Ameiurus melas).</title>
        <authorList>
            <person name="Wen M."/>
            <person name="Zham M."/>
            <person name="Cabau C."/>
            <person name="Klopp C."/>
            <person name="Donnadieu C."/>
            <person name="Roques C."/>
            <person name="Bouchez O."/>
            <person name="Lampietro C."/>
            <person name="Jouanno E."/>
            <person name="Herpin A."/>
            <person name="Louis A."/>
            <person name="Berthelot C."/>
            <person name="Parey E."/>
            <person name="Roest-Crollius H."/>
            <person name="Braasch I."/>
            <person name="Postlethwait J."/>
            <person name="Robinson-Rechavi M."/>
            <person name="Echchiki A."/>
            <person name="Begum T."/>
            <person name="Montfort J."/>
            <person name="Schartl M."/>
            <person name="Bobe J."/>
            <person name="Guiguen Y."/>
        </authorList>
    </citation>
    <scope>NUCLEOTIDE SEQUENCE [LARGE SCALE GENOMIC DNA]</scope>
    <source>
        <strain evidence="1">M_S1</strain>
        <tissue evidence="1">Blood</tissue>
    </source>
</reference>
<evidence type="ECO:0000313" key="1">
    <source>
        <dbReference type="EMBL" id="KAF4086881.1"/>
    </source>
</evidence>
<dbReference type="AlphaFoldDB" id="A0A7J6AY62"/>
<dbReference type="EMBL" id="JAAGNN010000007">
    <property type="protein sequence ID" value="KAF4086881.1"/>
    <property type="molecule type" value="Genomic_DNA"/>
</dbReference>
<proteinExistence type="predicted"/>
<protein>
    <submittedName>
        <fullName evidence="1">Uncharacterized protein</fullName>
    </submittedName>
</protein>
<sequence>MCRCCALRFRSRNPIGQVFCGSGAHLRNTEHEVGTHPGWEMETSGELSKCRPVTDLQSKNMHAILPSTVPG</sequence>
<accession>A0A7J6AY62</accession>
<keyword evidence="2" id="KW-1185">Reference proteome</keyword>
<evidence type="ECO:0000313" key="2">
    <source>
        <dbReference type="Proteomes" id="UP000593565"/>
    </source>
</evidence>
<organism evidence="1 2">
    <name type="scientific">Ameiurus melas</name>
    <name type="common">Black bullhead</name>
    <name type="synonym">Silurus melas</name>
    <dbReference type="NCBI Taxonomy" id="219545"/>
    <lineage>
        <taxon>Eukaryota</taxon>
        <taxon>Metazoa</taxon>
        <taxon>Chordata</taxon>
        <taxon>Craniata</taxon>
        <taxon>Vertebrata</taxon>
        <taxon>Euteleostomi</taxon>
        <taxon>Actinopterygii</taxon>
        <taxon>Neopterygii</taxon>
        <taxon>Teleostei</taxon>
        <taxon>Ostariophysi</taxon>
        <taxon>Siluriformes</taxon>
        <taxon>Ictaluridae</taxon>
        <taxon>Ameiurus</taxon>
    </lineage>
</organism>
<name>A0A7J6AY62_AMEME</name>
<gene>
    <name evidence="1" type="ORF">AMELA_G00089400</name>
</gene>
<comment type="caution">
    <text evidence="1">The sequence shown here is derived from an EMBL/GenBank/DDBJ whole genome shotgun (WGS) entry which is preliminary data.</text>
</comment>